<dbReference type="GO" id="GO:0032259">
    <property type="term" value="P:methylation"/>
    <property type="evidence" value="ECO:0007669"/>
    <property type="project" value="UniProtKB-KW"/>
</dbReference>
<keyword evidence="2" id="KW-1185">Reference proteome</keyword>
<keyword evidence="1" id="KW-0489">Methyltransferase</keyword>
<comment type="caution">
    <text evidence="1">The sequence shown here is derived from an EMBL/GenBank/DDBJ whole genome shotgun (WGS) entry which is preliminary data.</text>
</comment>
<reference evidence="1 2" key="1">
    <citation type="submission" date="2021-04" db="EMBL/GenBank/DDBJ databases">
        <authorList>
            <person name="Ivanova A."/>
        </authorList>
    </citation>
    <scope>NUCLEOTIDE SEQUENCE [LARGE SCALE GENOMIC DNA]</scope>
    <source>
        <strain evidence="1 2">G18</strain>
    </source>
</reference>
<dbReference type="EMBL" id="JAGKQQ010000001">
    <property type="protein sequence ID" value="MBP3956335.1"/>
    <property type="molecule type" value="Genomic_DNA"/>
</dbReference>
<protein>
    <submittedName>
        <fullName evidence="1">Class I SAM-dependent methyltransferase</fullName>
    </submittedName>
</protein>
<dbReference type="Gene3D" id="3.40.50.150">
    <property type="entry name" value="Vaccinia Virus protein VP39"/>
    <property type="match status" value="1"/>
</dbReference>
<dbReference type="RefSeq" id="WP_210654354.1">
    <property type="nucleotide sequence ID" value="NZ_JAGKQQ010000001.1"/>
</dbReference>
<gene>
    <name evidence="1" type="ORF">J8F10_13675</name>
</gene>
<dbReference type="GO" id="GO:0008168">
    <property type="term" value="F:methyltransferase activity"/>
    <property type="evidence" value="ECO:0007669"/>
    <property type="project" value="UniProtKB-KW"/>
</dbReference>
<dbReference type="Pfam" id="PF13578">
    <property type="entry name" value="Methyltransf_24"/>
    <property type="match status" value="1"/>
</dbReference>
<dbReference type="InterPro" id="IPR029063">
    <property type="entry name" value="SAM-dependent_MTases_sf"/>
</dbReference>
<evidence type="ECO:0000313" key="2">
    <source>
        <dbReference type="Proteomes" id="UP000676565"/>
    </source>
</evidence>
<proteinExistence type="predicted"/>
<sequence length="188" mass="20586">MSRAPLTLDALATARRVWNNDNPENVTGGLIQLCRELIRPDWVMVEVGCFAGVSTAVFAHFAHTVFAVDPWELGPARGYTEIPAQHIADAARRFDRVLEHFANVKKCQGFSIEVAAGFADASLDGVYLDGAHDPANFEADVRAWAPKIKPGGWLMGHDLGLVGDPRRFLNSTTNLRAYPESSWALQIG</sequence>
<dbReference type="Proteomes" id="UP000676565">
    <property type="component" value="Unassembled WGS sequence"/>
</dbReference>
<dbReference type="SUPFAM" id="SSF53335">
    <property type="entry name" value="S-adenosyl-L-methionine-dependent methyltransferases"/>
    <property type="match status" value="1"/>
</dbReference>
<evidence type="ECO:0000313" key="1">
    <source>
        <dbReference type="EMBL" id="MBP3956335.1"/>
    </source>
</evidence>
<organism evidence="1 2">
    <name type="scientific">Gemmata palustris</name>
    <dbReference type="NCBI Taxonomy" id="2822762"/>
    <lineage>
        <taxon>Bacteria</taxon>
        <taxon>Pseudomonadati</taxon>
        <taxon>Planctomycetota</taxon>
        <taxon>Planctomycetia</taxon>
        <taxon>Gemmatales</taxon>
        <taxon>Gemmataceae</taxon>
        <taxon>Gemmata</taxon>
    </lineage>
</organism>
<keyword evidence="1" id="KW-0808">Transferase</keyword>
<accession>A0ABS5BRI1</accession>
<name>A0ABS5BRI1_9BACT</name>